<gene>
    <name evidence="2" type="ORF">LAMO00422_LOCUS7947</name>
    <name evidence="3" type="ORF">LAMO00422_LOCUS7948</name>
</gene>
<evidence type="ECO:0000256" key="1">
    <source>
        <dbReference type="SAM" id="MobiDB-lite"/>
    </source>
</evidence>
<feature type="compositionally biased region" description="Basic residues" evidence="1">
    <location>
        <begin position="106"/>
        <end position="115"/>
    </location>
</feature>
<feature type="region of interest" description="Disordered" evidence="1">
    <location>
        <begin position="1"/>
        <end position="81"/>
    </location>
</feature>
<dbReference type="AlphaFoldDB" id="A0A6T6TY36"/>
<sequence>MPFDSATAKLYAHLRRQKREKRQESRRRRGRFLREAQLKHRMTTSAQRKLAAEQKALVNADPVSSRTRLKKQRIEPDSTEGEAAAVLAAMAKDSSALLPQSQSPPKRSHHKKPSKKLFIASSSKKKLKSKATEVEVQEEANQWTNFKEARKEREFMRFSAAAPPRSNRLIKRRRVLKQSDNLDDERVSVITQSLVVRKSSGEDKTNSTSALESGYENYPMFATRTKLPSVPPPLNPVSGSSFTHRGETATPSHALTTKSIFPTVMACSLPGV</sequence>
<feature type="region of interest" description="Disordered" evidence="1">
    <location>
        <begin position="226"/>
        <end position="250"/>
    </location>
</feature>
<dbReference type="EMBL" id="HBEM01011364">
    <property type="protein sequence ID" value="CAD8444984.1"/>
    <property type="molecule type" value="Transcribed_RNA"/>
</dbReference>
<reference evidence="2" key="1">
    <citation type="submission" date="2021-01" db="EMBL/GenBank/DDBJ databases">
        <authorList>
            <person name="Corre E."/>
            <person name="Pelletier E."/>
            <person name="Niang G."/>
            <person name="Scheremetjew M."/>
            <person name="Finn R."/>
            <person name="Kale V."/>
            <person name="Holt S."/>
            <person name="Cochrane G."/>
            <person name="Meng A."/>
            <person name="Brown T."/>
            <person name="Cohen L."/>
        </authorList>
    </citation>
    <scope>NUCLEOTIDE SEQUENCE</scope>
    <source>
        <strain evidence="2">CCMP2058</strain>
    </source>
</reference>
<organism evidence="2">
    <name type="scientific">Amorphochlora amoebiformis</name>
    <dbReference type="NCBI Taxonomy" id="1561963"/>
    <lineage>
        <taxon>Eukaryota</taxon>
        <taxon>Sar</taxon>
        <taxon>Rhizaria</taxon>
        <taxon>Cercozoa</taxon>
        <taxon>Chlorarachniophyceae</taxon>
        <taxon>Amorphochlora</taxon>
    </lineage>
</organism>
<name>A0A6T6TY36_9EUKA</name>
<accession>A0A6T6TY36</accession>
<feature type="region of interest" description="Disordered" evidence="1">
    <location>
        <begin position="95"/>
        <end position="116"/>
    </location>
</feature>
<feature type="compositionally biased region" description="Basic residues" evidence="1">
    <location>
        <begin position="12"/>
        <end position="31"/>
    </location>
</feature>
<feature type="compositionally biased region" description="Low complexity" evidence="1">
    <location>
        <begin position="95"/>
        <end position="105"/>
    </location>
</feature>
<dbReference type="EMBL" id="HBEM01011365">
    <property type="protein sequence ID" value="CAD8444987.1"/>
    <property type="molecule type" value="Transcribed_RNA"/>
</dbReference>
<evidence type="ECO:0000313" key="2">
    <source>
        <dbReference type="EMBL" id="CAD8444984.1"/>
    </source>
</evidence>
<evidence type="ECO:0000313" key="3">
    <source>
        <dbReference type="EMBL" id="CAD8444987.1"/>
    </source>
</evidence>
<proteinExistence type="predicted"/>
<protein>
    <submittedName>
        <fullName evidence="2">Uncharacterized protein</fullName>
    </submittedName>
</protein>